<evidence type="ECO:0000256" key="2">
    <source>
        <dbReference type="ARBA" id="ARBA00022448"/>
    </source>
</evidence>
<dbReference type="PANTHER" id="PTHR35011:SF11">
    <property type="entry name" value="TRAP TRANSPORTER SMALL PERMEASE PROTEIN"/>
    <property type="match status" value="1"/>
</dbReference>
<evidence type="ECO:0000256" key="7">
    <source>
        <dbReference type="ARBA" id="ARBA00023136"/>
    </source>
</evidence>
<dbReference type="Pfam" id="PF04290">
    <property type="entry name" value="DctQ"/>
    <property type="match status" value="1"/>
</dbReference>
<comment type="function">
    <text evidence="9">Part of the tripartite ATP-independent periplasmic (TRAP) transport system.</text>
</comment>
<evidence type="ECO:0000256" key="3">
    <source>
        <dbReference type="ARBA" id="ARBA00022475"/>
    </source>
</evidence>
<dbReference type="Proteomes" id="UP001149821">
    <property type="component" value="Unassembled WGS sequence"/>
</dbReference>
<keyword evidence="4 9" id="KW-0997">Cell inner membrane</keyword>
<evidence type="ECO:0000259" key="10">
    <source>
        <dbReference type="Pfam" id="PF04290"/>
    </source>
</evidence>
<feature type="transmembrane region" description="Helical" evidence="9">
    <location>
        <begin position="71"/>
        <end position="89"/>
    </location>
</feature>
<organism evidence="11 12">
    <name type="scientific">Enterovibrio qingdaonensis</name>
    <dbReference type="NCBI Taxonomy" id="2899818"/>
    <lineage>
        <taxon>Bacteria</taxon>
        <taxon>Pseudomonadati</taxon>
        <taxon>Pseudomonadota</taxon>
        <taxon>Gammaproteobacteria</taxon>
        <taxon>Vibrionales</taxon>
        <taxon>Vibrionaceae</taxon>
        <taxon>Enterovibrio</taxon>
    </lineage>
</organism>
<keyword evidence="3" id="KW-1003">Cell membrane</keyword>
<proteinExistence type="inferred from homology"/>
<keyword evidence="2 9" id="KW-0813">Transport</keyword>
<reference evidence="11" key="1">
    <citation type="submission" date="2021-12" db="EMBL/GenBank/DDBJ databases">
        <title>Enterovibrio ZSDZ35 sp. nov. and Enterovibrio ZSDZ42 sp. nov., isolated from coastal seawater in Qingdao.</title>
        <authorList>
            <person name="Zhang P."/>
        </authorList>
    </citation>
    <scope>NUCLEOTIDE SEQUENCE</scope>
    <source>
        <strain evidence="11">ZSDZ35</strain>
    </source>
</reference>
<feature type="domain" description="Tripartite ATP-independent periplasmic transporters DctQ component" evidence="10">
    <location>
        <begin position="47"/>
        <end position="175"/>
    </location>
</feature>
<feature type="transmembrane region" description="Helical" evidence="9">
    <location>
        <begin position="35"/>
        <end position="56"/>
    </location>
</feature>
<dbReference type="EMBL" id="JAJUBB010000012">
    <property type="protein sequence ID" value="MDD1782773.1"/>
    <property type="molecule type" value="Genomic_DNA"/>
</dbReference>
<evidence type="ECO:0000256" key="9">
    <source>
        <dbReference type="RuleBase" id="RU369079"/>
    </source>
</evidence>
<evidence type="ECO:0000256" key="4">
    <source>
        <dbReference type="ARBA" id="ARBA00022519"/>
    </source>
</evidence>
<dbReference type="RefSeq" id="WP_274143406.1">
    <property type="nucleotide sequence ID" value="NZ_JAJUBB010000012.1"/>
</dbReference>
<evidence type="ECO:0000256" key="8">
    <source>
        <dbReference type="ARBA" id="ARBA00038436"/>
    </source>
</evidence>
<name>A0ABT5QP57_9GAMM</name>
<dbReference type="InterPro" id="IPR055348">
    <property type="entry name" value="DctQ"/>
</dbReference>
<evidence type="ECO:0000256" key="5">
    <source>
        <dbReference type="ARBA" id="ARBA00022692"/>
    </source>
</evidence>
<feature type="transmembrane region" description="Helical" evidence="9">
    <location>
        <begin position="151"/>
        <end position="172"/>
    </location>
</feature>
<keyword evidence="5 9" id="KW-0812">Transmembrane</keyword>
<protein>
    <recommendedName>
        <fullName evidence="9">TRAP transporter small permease protein</fullName>
    </recommendedName>
</protein>
<evidence type="ECO:0000256" key="1">
    <source>
        <dbReference type="ARBA" id="ARBA00004429"/>
    </source>
</evidence>
<evidence type="ECO:0000256" key="6">
    <source>
        <dbReference type="ARBA" id="ARBA00022989"/>
    </source>
</evidence>
<keyword evidence="12" id="KW-1185">Reference proteome</keyword>
<comment type="subcellular location">
    <subcellularLocation>
        <location evidence="1 9">Cell inner membrane</location>
        <topology evidence="1 9">Multi-pass membrane protein</topology>
    </subcellularLocation>
</comment>
<dbReference type="InterPro" id="IPR007387">
    <property type="entry name" value="TRAP_DctQ"/>
</dbReference>
<comment type="caution">
    <text evidence="11">The sequence shown here is derived from an EMBL/GenBank/DDBJ whole genome shotgun (WGS) entry which is preliminary data.</text>
</comment>
<evidence type="ECO:0000313" key="11">
    <source>
        <dbReference type="EMBL" id="MDD1782773.1"/>
    </source>
</evidence>
<evidence type="ECO:0000313" key="12">
    <source>
        <dbReference type="Proteomes" id="UP001149821"/>
    </source>
</evidence>
<comment type="subunit">
    <text evidence="9">The complex comprises the extracytoplasmic solute receptor protein and the two transmembrane proteins.</text>
</comment>
<dbReference type="PANTHER" id="PTHR35011">
    <property type="entry name" value="2,3-DIKETO-L-GULONATE TRAP TRANSPORTER SMALL PERMEASE PROTEIN YIAM"/>
    <property type="match status" value="1"/>
</dbReference>
<keyword evidence="6 9" id="KW-1133">Transmembrane helix</keyword>
<accession>A0ABT5QP57</accession>
<feature type="transmembrane region" description="Helical" evidence="9">
    <location>
        <begin position="110"/>
        <end position="131"/>
    </location>
</feature>
<comment type="similarity">
    <text evidence="8 9">Belongs to the TRAP transporter small permease family.</text>
</comment>
<gene>
    <name evidence="11" type="ORF">LRP49_16490</name>
</gene>
<keyword evidence="7 9" id="KW-0472">Membrane</keyword>
<sequence>MLRKIIDRQVGEKSEEASRPSHAPGPKLFSDDVHWLDAPGLIIFFILMVVVFMQFFTRYVLNDSLGWTEEVARFLLVMLAFSGSVTAVRKGSHIFLEFFYRYLPQNFVKATSIIAELITTSFYGYMVYVGYQLAQLTRQNMVSIPVPKAAIYWAVAFCFALMALLSVWRLLVKWRMSNKEVLEEIETLSVKE</sequence>